<sequence length="462" mass="52350">MHLSLRTCGPLHRTYLNGVGASNDTSFLKLSFFRPTLLSLQAKFQQLASSLDGPDENSTSSLHSSHSSPHTSLDAHHDSSLRTISSSSHFKQESLQLLNILHSLLTSPLPLSLQNHHPPHIPDTAFTIYELDDNVSPTERFNSSLFDEVDNEKLARSLHRCFSVCELVGAENCIDDVPEFFDRTVSVLGSSNNLLRAAAFSLFLSLVDTMAIIQMLPHLWDRLRSAFRDGQHEEQFALIRISTCWIVHNLGTHSLPPFPATDFDWDGLITADLQMEETFLFSIILLEYIRHRSIEAQIGKTNATHIILSFERHQLGVTRIVSFFDGTEKVDYYLRFSRALISYCLMISLLSNHDFPPTLTTFLTQYPQHLGDILLLHKNNLFLLCHSSLNPHKPHQPPLDLIFERTLRTHSLVFSDRRSVPDFDLPPSLLNTSLCGFHALCRRGVHLDLMETEDVIVPGQTR</sequence>
<dbReference type="EMBL" id="JARBJD010000178">
    <property type="protein sequence ID" value="KAK2948347.1"/>
    <property type="molecule type" value="Genomic_DNA"/>
</dbReference>
<reference evidence="2 3" key="1">
    <citation type="journal article" date="2022" name="bioRxiv">
        <title>Genomics of Preaxostyla Flagellates Illuminates Evolutionary Transitions and the Path Towards Mitochondrial Loss.</title>
        <authorList>
            <person name="Novak L.V.F."/>
            <person name="Treitli S.C."/>
            <person name="Pyrih J."/>
            <person name="Halakuc P."/>
            <person name="Pipaliya S.V."/>
            <person name="Vacek V."/>
            <person name="Brzon O."/>
            <person name="Soukal P."/>
            <person name="Eme L."/>
            <person name="Dacks J.B."/>
            <person name="Karnkowska A."/>
            <person name="Elias M."/>
            <person name="Hampl V."/>
        </authorList>
    </citation>
    <scope>NUCLEOTIDE SEQUENCE [LARGE SCALE GENOMIC DNA]</scope>
    <source>
        <strain evidence="2">NAU3</strain>
        <tissue evidence="2">Gut</tissue>
    </source>
</reference>
<feature type="compositionally biased region" description="Low complexity" evidence="1">
    <location>
        <begin position="58"/>
        <end position="72"/>
    </location>
</feature>
<proteinExistence type="predicted"/>
<name>A0ABQ9XAR7_9EUKA</name>
<dbReference type="InterPro" id="IPR016024">
    <property type="entry name" value="ARM-type_fold"/>
</dbReference>
<keyword evidence="3" id="KW-1185">Reference proteome</keyword>
<dbReference type="Proteomes" id="UP001281761">
    <property type="component" value="Unassembled WGS sequence"/>
</dbReference>
<protein>
    <submittedName>
        <fullName evidence="2">Uncharacterized protein</fullName>
    </submittedName>
</protein>
<evidence type="ECO:0000313" key="2">
    <source>
        <dbReference type="EMBL" id="KAK2948347.1"/>
    </source>
</evidence>
<organism evidence="2 3">
    <name type="scientific">Blattamonas nauphoetae</name>
    <dbReference type="NCBI Taxonomy" id="2049346"/>
    <lineage>
        <taxon>Eukaryota</taxon>
        <taxon>Metamonada</taxon>
        <taxon>Preaxostyla</taxon>
        <taxon>Oxymonadida</taxon>
        <taxon>Blattamonas</taxon>
    </lineage>
</organism>
<gene>
    <name evidence="2" type="ORF">BLNAU_16693</name>
</gene>
<dbReference type="SUPFAM" id="SSF48371">
    <property type="entry name" value="ARM repeat"/>
    <property type="match status" value="1"/>
</dbReference>
<accession>A0ABQ9XAR7</accession>
<evidence type="ECO:0000256" key="1">
    <source>
        <dbReference type="SAM" id="MobiDB-lite"/>
    </source>
</evidence>
<comment type="caution">
    <text evidence="2">The sequence shown here is derived from an EMBL/GenBank/DDBJ whole genome shotgun (WGS) entry which is preliminary data.</text>
</comment>
<feature type="region of interest" description="Disordered" evidence="1">
    <location>
        <begin position="50"/>
        <end position="78"/>
    </location>
</feature>
<evidence type="ECO:0000313" key="3">
    <source>
        <dbReference type="Proteomes" id="UP001281761"/>
    </source>
</evidence>